<feature type="transmembrane region" description="Helical" evidence="1">
    <location>
        <begin position="45"/>
        <end position="62"/>
    </location>
</feature>
<protein>
    <recommendedName>
        <fullName evidence="4">N-glycosylation protein EOS1</fullName>
    </recommendedName>
</protein>
<reference evidence="3" key="1">
    <citation type="submission" date="2010-09" db="EMBL/GenBank/DDBJ databases">
        <title>The genome sequence of Geomyces destructans 20631-21.</title>
        <authorList>
            <consortium name="The Broad Institute Genome Sequencing Platform"/>
            <person name="Cuomo C.A."/>
            <person name="Blehert D.S."/>
            <person name="Lorch J.M."/>
            <person name="Young S.K."/>
            <person name="Zeng Q."/>
            <person name="Gargeya S."/>
            <person name="Fitzgerald M."/>
            <person name="Haas B."/>
            <person name="Abouelleil A."/>
            <person name="Alvarado L."/>
            <person name="Arachchi H.M."/>
            <person name="Berlin A."/>
            <person name="Brown A."/>
            <person name="Chapman S.B."/>
            <person name="Chen Z."/>
            <person name="Dunbar C."/>
            <person name="Freedman E."/>
            <person name="Gearin G."/>
            <person name="Gellesch M."/>
            <person name="Goldberg J."/>
            <person name="Griggs A."/>
            <person name="Gujja S."/>
            <person name="Heiman D."/>
            <person name="Howarth C."/>
            <person name="Larson L."/>
            <person name="Lui A."/>
            <person name="MacDonald P.J.P."/>
            <person name="Montmayeur A."/>
            <person name="Murphy C."/>
            <person name="Neiman D."/>
            <person name="Pearson M."/>
            <person name="Priest M."/>
            <person name="Roberts A."/>
            <person name="Saif S."/>
            <person name="Shea T."/>
            <person name="Shenoy N."/>
            <person name="Sisk P."/>
            <person name="Stolte C."/>
            <person name="Sykes S."/>
            <person name="Wortman J."/>
            <person name="Nusbaum C."/>
            <person name="Birren B."/>
        </authorList>
    </citation>
    <scope>NUCLEOTIDE SEQUENCE [LARGE SCALE GENOMIC DNA]</scope>
    <source>
        <strain evidence="3">ATCC MYA-4855 / 20631-21</strain>
    </source>
</reference>
<dbReference type="Pfam" id="PF12326">
    <property type="entry name" value="EOS1"/>
    <property type="match status" value="1"/>
</dbReference>
<sequence>MSRWLVHYTPQATLVRLLTINSINAYITSWVLYLSGGSEDPRQLLPAWISIASTLTVAYHTTQRHINIRRETRETISIFSLASFTSMALLLIQLHLSRVNTMPVPPIFQLLGKAWEVGKKVVRRTGLGPVGREL</sequence>
<dbReference type="VEuPathDB" id="FungiDB:GMDG_01200"/>
<dbReference type="GO" id="GO:0034599">
    <property type="term" value="P:cellular response to oxidative stress"/>
    <property type="evidence" value="ECO:0007669"/>
    <property type="project" value="InterPro"/>
</dbReference>
<evidence type="ECO:0000313" key="2">
    <source>
        <dbReference type="EMBL" id="ELR03217.1"/>
    </source>
</evidence>
<dbReference type="OrthoDB" id="2139606at2759"/>
<feature type="transmembrane region" description="Helical" evidence="1">
    <location>
        <begin position="74"/>
        <end position="96"/>
    </location>
</feature>
<accession>L8FQN8</accession>
<gene>
    <name evidence="2" type="ORF">GMDG_01200</name>
</gene>
<proteinExistence type="predicted"/>
<dbReference type="InParanoid" id="L8FQN8"/>
<dbReference type="HOGENOM" id="CLU_123459_0_0_1"/>
<keyword evidence="3" id="KW-1185">Reference proteome</keyword>
<dbReference type="InterPro" id="IPR021100">
    <property type="entry name" value="N-glycosylation_EOS1"/>
</dbReference>
<evidence type="ECO:0000313" key="3">
    <source>
        <dbReference type="Proteomes" id="UP000011064"/>
    </source>
</evidence>
<dbReference type="PANTHER" id="PTHR28147:SF1">
    <property type="entry name" value="N-GLYCOSYLATION PROTEIN EOS1"/>
    <property type="match status" value="1"/>
</dbReference>
<dbReference type="EMBL" id="GL573182">
    <property type="protein sequence ID" value="ELR03217.1"/>
    <property type="molecule type" value="Genomic_DNA"/>
</dbReference>
<evidence type="ECO:0000256" key="1">
    <source>
        <dbReference type="SAM" id="Phobius"/>
    </source>
</evidence>
<evidence type="ECO:0008006" key="4">
    <source>
        <dbReference type="Google" id="ProtNLM"/>
    </source>
</evidence>
<organism evidence="2 3">
    <name type="scientific">Pseudogymnoascus destructans (strain ATCC MYA-4855 / 20631-21)</name>
    <name type="common">Bat white-nose syndrome fungus</name>
    <name type="synonym">Geomyces destructans</name>
    <dbReference type="NCBI Taxonomy" id="658429"/>
    <lineage>
        <taxon>Eukaryota</taxon>
        <taxon>Fungi</taxon>
        <taxon>Dikarya</taxon>
        <taxon>Ascomycota</taxon>
        <taxon>Pezizomycotina</taxon>
        <taxon>Leotiomycetes</taxon>
        <taxon>Thelebolales</taxon>
        <taxon>Thelebolaceae</taxon>
        <taxon>Pseudogymnoascus</taxon>
    </lineage>
</organism>
<keyword evidence="1" id="KW-1133">Transmembrane helix</keyword>
<dbReference type="PANTHER" id="PTHR28147">
    <property type="entry name" value="N-GLYCOSYLATION PROTEIN EOS1"/>
    <property type="match status" value="1"/>
</dbReference>
<keyword evidence="1" id="KW-0472">Membrane</keyword>
<feature type="transmembrane region" description="Helical" evidence="1">
    <location>
        <begin position="12"/>
        <end position="33"/>
    </location>
</feature>
<keyword evidence="1" id="KW-0812">Transmembrane</keyword>
<name>L8FQN8_PSED2</name>
<dbReference type="GO" id="GO:0005789">
    <property type="term" value="C:endoplasmic reticulum membrane"/>
    <property type="evidence" value="ECO:0007669"/>
    <property type="project" value="InterPro"/>
</dbReference>
<dbReference type="AlphaFoldDB" id="L8FQN8"/>
<dbReference type="Proteomes" id="UP000011064">
    <property type="component" value="Unassembled WGS sequence"/>
</dbReference>
<dbReference type="GO" id="GO:0006487">
    <property type="term" value="P:protein N-linked glycosylation"/>
    <property type="evidence" value="ECO:0007669"/>
    <property type="project" value="TreeGrafter"/>
</dbReference>